<dbReference type="EMBL" id="CP003012">
    <property type="protein sequence ID" value="AEO69253.1"/>
    <property type="molecule type" value="Genomic_DNA"/>
</dbReference>
<accession>G2RBT2</accession>
<protein>
    <submittedName>
        <fullName evidence="1">Uncharacterized protein</fullName>
    </submittedName>
</protein>
<dbReference type="Proteomes" id="UP000008181">
    <property type="component" value="Chromosome 4"/>
</dbReference>
<gene>
    <name evidence="1" type="ORF">THITE_113928</name>
</gene>
<keyword evidence="2" id="KW-1185">Reference proteome</keyword>
<dbReference type="AlphaFoldDB" id="G2RBT2"/>
<dbReference type="HOGENOM" id="CLU_1256808_0_0_1"/>
<name>G2RBT2_THETT</name>
<dbReference type="KEGG" id="ttt:THITE_113928"/>
<proteinExistence type="predicted"/>
<evidence type="ECO:0000313" key="2">
    <source>
        <dbReference type="Proteomes" id="UP000008181"/>
    </source>
</evidence>
<dbReference type="GeneID" id="11524399"/>
<reference evidence="1 2" key="1">
    <citation type="journal article" date="2011" name="Nat. Biotechnol.">
        <title>Comparative genomic analysis of the thermophilic biomass-degrading fungi Myceliophthora thermophila and Thielavia terrestris.</title>
        <authorList>
            <person name="Berka R.M."/>
            <person name="Grigoriev I.V."/>
            <person name="Otillar R."/>
            <person name="Salamov A."/>
            <person name="Grimwood J."/>
            <person name="Reid I."/>
            <person name="Ishmael N."/>
            <person name="John T."/>
            <person name="Darmond C."/>
            <person name="Moisan M.-C."/>
            <person name="Henrissat B."/>
            <person name="Coutinho P.M."/>
            <person name="Lombard V."/>
            <person name="Natvig D.O."/>
            <person name="Lindquist E."/>
            <person name="Schmutz J."/>
            <person name="Lucas S."/>
            <person name="Harris P."/>
            <person name="Powlowski J."/>
            <person name="Bellemare A."/>
            <person name="Taylor D."/>
            <person name="Butler G."/>
            <person name="de Vries R.P."/>
            <person name="Allijn I.E."/>
            <person name="van den Brink J."/>
            <person name="Ushinsky S."/>
            <person name="Storms R."/>
            <person name="Powell A.J."/>
            <person name="Paulsen I.T."/>
            <person name="Elbourne L.D.H."/>
            <person name="Baker S.E."/>
            <person name="Magnuson J."/>
            <person name="LaBoissiere S."/>
            <person name="Clutterbuck A.J."/>
            <person name="Martinez D."/>
            <person name="Wogulis M."/>
            <person name="de Leon A.L."/>
            <person name="Rey M.W."/>
            <person name="Tsang A."/>
        </authorList>
    </citation>
    <scope>NUCLEOTIDE SEQUENCE [LARGE SCALE GENOMIC DNA]</scope>
    <source>
        <strain evidence="2">ATCC 38088 / NRRL 8126</strain>
    </source>
</reference>
<evidence type="ECO:0000313" key="1">
    <source>
        <dbReference type="EMBL" id="AEO69253.1"/>
    </source>
</evidence>
<organism evidence="1 2">
    <name type="scientific">Thermothielavioides terrestris (strain ATCC 38088 / NRRL 8126)</name>
    <name type="common">Thielavia terrestris</name>
    <dbReference type="NCBI Taxonomy" id="578455"/>
    <lineage>
        <taxon>Eukaryota</taxon>
        <taxon>Fungi</taxon>
        <taxon>Dikarya</taxon>
        <taxon>Ascomycota</taxon>
        <taxon>Pezizomycotina</taxon>
        <taxon>Sordariomycetes</taxon>
        <taxon>Sordariomycetidae</taxon>
        <taxon>Sordariales</taxon>
        <taxon>Chaetomiaceae</taxon>
        <taxon>Thermothielavioides</taxon>
        <taxon>Thermothielavioides terrestris</taxon>
    </lineage>
</organism>
<dbReference type="RefSeq" id="XP_003655589.1">
    <property type="nucleotide sequence ID" value="XM_003655541.1"/>
</dbReference>
<sequence length="220" mass="24056">MPSLRRAEQAIGAGHSEGDGWVTSGMAPGDGWAGPAVRIFLFTAMTVMPSGVPLPSKFAVRALEVQVVGCSTNMPARKACRHSFLRCSSYHSENGERSLLTLVRTNRCSKRASTNLQAFHCWGPITTKCGKGPATNPPQSSAERLLAVHTLPYVPRQQGAARGTDEKSLYLKLSTTVDLPGWPILPALVWPPARRGRTKPSSEFDRFPASRPMPFFWRPQ</sequence>